<sequence length="119" mass="13200">MANHGILGDCPCPRHERRSVLGETDPFGPPPNGVEDGAFTAHHDRREKGRPLSVRRSLPRPLAEPPGVQRPSNRRGNAGASPNSESEVSRDAWKRRRPGVWWPRHAAAEAWKGLGFLVF</sequence>
<gene>
    <name evidence="3" type="primary">LOC107940163</name>
</gene>
<dbReference type="AlphaFoldDB" id="A0A1U8MU43"/>
<feature type="compositionally biased region" description="Polar residues" evidence="1">
    <location>
        <begin position="70"/>
        <end position="86"/>
    </location>
</feature>
<proteinExistence type="predicted"/>
<dbReference type="OrthoDB" id="10521264at2759"/>
<protein>
    <submittedName>
        <fullName evidence="3">Uncharacterized protein</fullName>
    </submittedName>
</protein>
<feature type="region of interest" description="Disordered" evidence="1">
    <location>
        <begin position="1"/>
        <end position="94"/>
    </location>
</feature>
<feature type="compositionally biased region" description="Low complexity" evidence="1">
    <location>
        <begin position="51"/>
        <end position="61"/>
    </location>
</feature>
<evidence type="ECO:0000313" key="3">
    <source>
        <dbReference type="RefSeq" id="XP_016729084.1"/>
    </source>
</evidence>
<reference evidence="2" key="1">
    <citation type="journal article" date="2020" name="Nat. Genet.">
        <title>Genomic diversifications of five Gossypium allopolyploid species and their impact on cotton improvement.</title>
        <authorList>
            <person name="Chen Z.J."/>
            <person name="Sreedasyam A."/>
            <person name="Ando A."/>
            <person name="Song Q."/>
            <person name="De Santiago L.M."/>
            <person name="Hulse-Kemp A.M."/>
            <person name="Ding M."/>
            <person name="Ye W."/>
            <person name="Kirkbride R.C."/>
            <person name="Jenkins J."/>
            <person name="Plott C."/>
            <person name="Lovell J."/>
            <person name="Lin Y.M."/>
            <person name="Vaughn R."/>
            <person name="Liu B."/>
            <person name="Simpson S."/>
            <person name="Scheffler B.E."/>
            <person name="Wen L."/>
            <person name="Saski C.A."/>
            <person name="Grover C.E."/>
            <person name="Hu G."/>
            <person name="Conover J.L."/>
            <person name="Carlson J.W."/>
            <person name="Shu S."/>
            <person name="Boston L.B."/>
            <person name="Williams M."/>
            <person name="Peterson D.G."/>
            <person name="McGee K."/>
            <person name="Jones D.C."/>
            <person name="Wendel J.F."/>
            <person name="Stelly D.M."/>
            <person name="Grimwood J."/>
            <person name="Schmutz J."/>
        </authorList>
    </citation>
    <scope>NUCLEOTIDE SEQUENCE [LARGE SCALE GENOMIC DNA]</scope>
    <source>
        <strain evidence="2">cv. TM-1</strain>
    </source>
</reference>
<feature type="compositionally biased region" description="Basic and acidic residues" evidence="1">
    <location>
        <begin position="41"/>
        <end position="50"/>
    </location>
</feature>
<evidence type="ECO:0000256" key="1">
    <source>
        <dbReference type="SAM" id="MobiDB-lite"/>
    </source>
</evidence>
<dbReference type="KEGG" id="ghi:107940163"/>
<dbReference type="RefSeq" id="XP_016729084.1">
    <property type="nucleotide sequence ID" value="XM_016873595.2"/>
</dbReference>
<name>A0A1U8MU43_GOSHI</name>
<accession>A0A1U8MU43</accession>
<evidence type="ECO:0000313" key="2">
    <source>
        <dbReference type="Proteomes" id="UP000818029"/>
    </source>
</evidence>
<keyword evidence="2" id="KW-1185">Reference proteome</keyword>
<dbReference type="PaxDb" id="3635-A0A1U8MU43"/>
<organism evidence="2 3">
    <name type="scientific">Gossypium hirsutum</name>
    <name type="common">Upland cotton</name>
    <name type="synonym">Gossypium mexicanum</name>
    <dbReference type="NCBI Taxonomy" id="3635"/>
    <lineage>
        <taxon>Eukaryota</taxon>
        <taxon>Viridiplantae</taxon>
        <taxon>Streptophyta</taxon>
        <taxon>Embryophyta</taxon>
        <taxon>Tracheophyta</taxon>
        <taxon>Spermatophyta</taxon>
        <taxon>Magnoliopsida</taxon>
        <taxon>eudicotyledons</taxon>
        <taxon>Gunneridae</taxon>
        <taxon>Pentapetalae</taxon>
        <taxon>rosids</taxon>
        <taxon>malvids</taxon>
        <taxon>Malvales</taxon>
        <taxon>Malvaceae</taxon>
        <taxon>Malvoideae</taxon>
        <taxon>Gossypium</taxon>
    </lineage>
</organism>
<dbReference type="GeneID" id="107940163"/>
<reference evidence="3" key="2">
    <citation type="submission" date="2025-08" db="UniProtKB">
        <authorList>
            <consortium name="RefSeq"/>
        </authorList>
    </citation>
    <scope>IDENTIFICATION</scope>
</reference>
<dbReference type="Proteomes" id="UP000818029">
    <property type="component" value="Chromosome A02"/>
</dbReference>